<reference evidence="1 2" key="1">
    <citation type="submission" date="2022-05" db="EMBL/GenBank/DDBJ databases">
        <authorList>
            <consortium name="Genoscope - CEA"/>
            <person name="William W."/>
        </authorList>
    </citation>
    <scope>NUCLEOTIDE SEQUENCE [LARGE SCALE GENOMIC DNA]</scope>
</reference>
<sequence>FHILETDKFSVAAVVDCTSLVKSFPVNLYYTLNTQATLNQLCRVLADPSEESQTYTVSAELFNKAGWKGIHSGHLGLLFNVVDEYNFDFVYLRPHSSSGCYQTGYMASGKLTFVKSAACSNGPPKGGVWFPVSVTVNGQDAQVYHSGVLVATTKPHFPPKAWGGVFAYNGYKNVILFRNFTTGPIVHVSKRCKRVVDLPGYTEVDAAHGIWPKDGFCQVAYLRDSSTSSYQLSVDMYNFMGWRGANSGHLGVFLNAEDQDNYDFVYFRPHSSSLCFQTGYVYKGQPKFDGAKSASCPNGPPKGAEWFNIRVVVSKNSNPAGEGKVYLKGTLVTSFNLRYPIRKRGGVLVANGYNNVVDQSNHCFSNITIQIFFQIGTLNPMKLKNASDSNNFIPYCAGGCYQNGYMKGGKLTFVQTSTCPNGPPKGGVWFPVSVAVHGQDIQVYLSGVLVASIKSHFAPRTWGGVFTFHGYKNEVLFRKFRIAHQTYITKRCAKVLPGYTKVDAAHGCRPQDGFCQVAYLRDGSTSSYQLSVDMYNFIGRDGVNFGHPGVLLNAEDQDNYDYVYFRPHSSGGCFQTGYVYKGQAKFDGAKSASCPNGPPKGAEWFNIRVVVSNSTPAGEVKVYLKGTFVTSFNPHYPIRKRGGVLLANGYNNVSSVTSTNVVYYKNFKFL</sequence>
<organism evidence="1 2">
    <name type="scientific">Porites evermanni</name>
    <dbReference type="NCBI Taxonomy" id="104178"/>
    <lineage>
        <taxon>Eukaryota</taxon>
        <taxon>Metazoa</taxon>
        <taxon>Cnidaria</taxon>
        <taxon>Anthozoa</taxon>
        <taxon>Hexacorallia</taxon>
        <taxon>Scleractinia</taxon>
        <taxon>Fungiina</taxon>
        <taxon>Poritidae</taxon>
        <taxon>Porites</taxon>
    </lineage>
</organism>
<evidence type="ECO:0000313" key="1">
    <source>
        <dbReference type="EMBL" id="CAH3183078.1"/>
    </source>
</evidence>
<comment type="caution">
    <text evidence="1">The sequence shown here is derived from an EMBL/GenBank/DDBJ whole genome shotgun (WGS) entry which is preliminary data.</text>
</comment>
<dbReference type="Gene3D" id="2.60.120.560">
    <property type="entry name" value="Exo-inulinase, domain 1"/>
    <property type="match status" value="2"/>
</dbReference>
<dbReference type="Proteomes" id="UP001159427">
    <property type="component" value="Unassembled WGS sequence"/>
</dbReference>
<gene>
    <name evidence="1" type="ORF">PEVE_00014652</name>
</gene>
<dbReference type="EMBL" id="CALNXI010002107">
    <property type="protein sequence ID" value="CAH3183078.1"/>
    <property type="molecule type" value="Genomic_DNA"/>
</dbReference>
<feature type="non-terminal residue" evidence="1">
    <location>
        <position position="1"/>
    </location>
</feature>
<protein>
    <submittedName>
        <fullName evidence="1">Uncharacterized protein</fullName>
    </submittedName>
</protein>
<evidence type="ECO:0000313" key="2">
    <source>
        <dbReference type="Proteomes" id="UP001159427"/>
    </source>
</evidence>
<keyword evidence="2" id="KW-1185">Reference proteome</keyword>
<name>A0ABN8S034_9CNID</name>
<proteinExistence type="predicted"/>
<accession>A0ABN8S034</accession>